<keyword evidence="2" id="KW-1185">Reference proteome</keyword>
<name>A0A1R1MJJ0_9BACT</name>
<protein>
    <recommendedName>
        <fullName evidence="3">Flagellar hook-length control protein-like C-terminal domain-containing protein</fullName>
    </recommendedName>
</protein>
<dbReference type="EMBL" id="MOEN01000043">
    <property type="protein sequence ID" value="OMH39870.1"/>
    <property type="molecule type" value="Genomic_DNA"/>
</dbReference>
<gene>
    <name evidence="1" type="ORF">BLW93_08285</name>
</gene>
<evidence type="ECO:0000313" key="1">
    <source>
        <dbReference type="EMBL" id="OMH39870.1"/>
    </source>
</evidence>
<accession>A0A1R1MJJ0</accession>
<comment type="caution">
    <text evidence="1">The sequence shown here is derived from an EMBL/GenBank/DDBJ whole genome shotgun (WGS) entry which is preliminary data.</text>
</comment>
<proteinExistence type="predicted"/>
<evidence type="ECO:0000313" key="2">
    <source>
        <dbReference type="Proteomes" id="UP000187408"/>
    </source>
</evidence>
<evidence type="ECO:0008006" key="3">
    <source>
        <dbReference type="Google" id="ProtNLM"/>
    </source>
</evidence>
<sequence>MWGVPQEVIPFLKLTQNIVHYLSRKGISVFVSIFVINNEVSVDFLTEDERILSKLKLLDEQLKNKLLSAGFIPVAVSYRLEKPPDKSQIEAVRLKLSGRVNISV</sequence>
<dbReference type="AlphaFoldDB" id="A0A1R1MJJ0"/>
<dbReference type="Proteomes" id="UP000187408">
    <property type="component" value="Unassembled WGS sequence"/>
</dbReference>
<reference evidence="1 2" key="1">
    <citation type="submission" date="2016-10" db="EMBL/GenBank/DDBJ databases">
        <title>Genome sequence of a sulfur-reducing bacterium Desulfurobacterium indicum K6013.</title>
        <authorList>
            <person name="Cao J."/>
            <person name="Shao Z."/>
            <person name="Alain K."/>
            <person name="Jebbar M."/>
        </authorList>
    </citation>
    <scope>NUCLEOTIDE SEQUENCE [LARGE SCALE GENOMIC DNA]</scope>
    <source>
        <strain evidence="1 2">K6013</strain>
    </source>
</reference>
<organism evidence="1 2">
    <name type="scientific">Desulfurobacterium indicum</name>
    <dbReference type="NCBI Taxonomy" id="1914305"/>
    <lineage>
        <taxon>Bacteria</taxon>
        <taxon>Pseudomonadati</taxon>
        <taxon>Aquificota</taxon>
        <taxon>Aquificia</taxon>
        <taxon>Desulfurobacteriales</taxon>
        <taxon>Desulfurobacteriaceae</taxon>
        <taxon>Desulfurobacterium</taxon>
    </lineage>
</organism>